<dbReference type="Proteomes" id="UP000637061">
    <property type="component" value="Unassembled WGS sequence"/>
</dbReference>
<protein>
    <submittedName>
        <fullName evidence="1">Uncharacterized protein</fullName>
    </submittedName>
</protein>
<evidence type="ECO:0000313" key="1">
    <source>
        <dbReference type="EMBL" id="MBI6883272.1"/>
    </source>
</evidence>
<comment type="caution">
    <text evidence="1">The sequence shown here is derived from an EMBL/GenBank/DDBJ whole genome shotgun (WGS) entry which is preliminary data.</text>
</comment>
<sequence length="267" mass="29966">MSYVQEICGDKISQILDHHQNRVVTVEEQYAQIAAGRAGKIIKDYGHTVLRISNPVNGEICLLVSVNHTRYCLAVGWMASPRAKSIEAGERNNRFRGYPTFFASGVNLGNELILLEEEFLAKLKEPSTEEDFYDCALIEPEGGFGTYDVGHLTVVEKEPNGSNIVIDSFQAHGKSITINLERSGKHLLIRARHDGNKLVNGFEMRADSAGIYSLDQASKLKAIQEMAGFVKNQVTNGDWELYVEQINQQQYLHDENQAEPHTRKDNE</sequence>
<name>A0A8I1EC13_PSEPU</name>
<gene>
    <name evidence="1" type="ORF">JEU22_05045</name>
</gene>
<proteinExistence type="predicted"/>
<reference evidence="1" key="1">
    <citation type="submission" date="2020-12" db="EMBL/GenBank/DDBJ databases">
        <title>Enhanced detection system for hospital associated transmission using whole genome sequencing surveillance.</title>
        <authorList>
            <person name="Harrison L.H."/>
            <person name="Van Tyne D."/>
            <person name="Marsh J.W."/>
            <person name="Griffith M.P."/>
            <person name="Snyder D.J."/>
            <person name="Cooper V.S."/>
            <person name="Mustapha M."/>
        </authorList>
    </citation>
    <scope>NUCLEOTIDE SEQUENCE</scope>
    <source>
        <strain evidence="1">PSB00042</strain>
    </source>
</reference>
<dbReference type="RefSeq" id="WP_198746884.1">
    <property type="nucleotide sequence ID" value="NZ_JAEHTE010000002.1"/>
</dbReference>
<dbReference type="AlphaFoldDB" id="A0A8I1EC13"/>
<dbReference type="EMBL" id="JAEHTE010000002">
    <property type="protein sequence ID" value="MBI6883272.1"/>
    <property type="molecule type" value="Genomic_DNA"/>
</dbReference>
<organism evidence="1 2">
    <name type="scientific">Pseudomonas putida</name>
    <name type="common">Arthrobacter siderocapsulatus</name>
    <dbReference type="NCBI Taxonomy" id="303"/>
    <lineage>
        <taxon>Bacteria</taxon>
        <taxon>Pseudomonadati</taxon>
        <taxon>Pseudomonadota</taxon>
        <taxon>Gammaproteobacteria</taxon>
        <taxon>Pseudomonadales</taxon>
        <taxon>Pseudomonadaceae</taxon>
        <taxon>Pseudomonas</taxon>
    </lineage>
</organism>
<accession>A0A8I1EC13</accession>
<evidence type="ECO:0000313" key="2">
    <source>
        <dbReference type="Proteomes" id="UP000637061"/>
    </source>
</evidence>